<dbReference type="KEGG" id="ttn:TTX_0341"/>
<feature type="region of interest" description="Disordered" evidence="1">
    <location>
        <begin position="45"/>
        <end position="66"/>
    </location>
</feature>
<proteinExistence type="predicted"/>
<gene>
    <name evidence="2" type="ordered locus">TTX_0341</name>
</gene>
<dbReference type="GeneID" id="52284600"/>
<dbReference type="RefSeq" id="WP_014126273.1">
    <property type="nucleotide sequence ID" value="NC_016070.1"/>
</dbReference>
<sequence length="66" mass="6933">MDRAAKLLRLGNRLGLLRLQKLGVALNAARPGFKTPAPRGIEACCPASGGSTAREHGRGPREETPA</sequence>
<feature type="compositionally biased region" description="Basic and acidic residues" evidence="1">
    <location>
        <begin position="53"/>
        <end position="66"/>
    </location>
</feature>
<protein>
    <submittedName>
        <fullName evidence="2">Uncharacterized protein</fullName>
    </submittedName>
</protein>
<dbReference type="AlphaFoldDB" id="G4RN72"/>
<dbReference type="PATRIC" id="fig|768679.9.peg.359"/>
<dbReference type="PaxDb" id="768679-TTX_0341"/>
<reference evidence="2 3" key="1">
    <citation type="journal article" date="2011" name="PLoS ONE">
        <title>The complete genome sequence of Thermoproteus tenax: a physiologically versatile member of the Crenarchaeota.</title>
        <authorList>
            <person name="Siebers B."/>
            <person name="Zaparty M."/>
            <person name="Raddatz G."/>
            <person name="Tjaden B."/>
            <person name="Albers S.V."/>
            <person name="Bell S.D."/>
            <person name="Blombach F."/>
            <person name="Kletzin A."/>
            <person name="Kyrpides N."/>
            <person name="Lanz C."/>
            <person name="Plagens A."/>
            <person name="Rampp M."/>
            <person name="Rosinus A."/>
            <person name="von Jan M."/>
            <person name="Makarova K.S."/>
            <person name="Klenk H.P."/>
            <person name="Schuster S.C."/>
            <person name="Hensel R."/>
        </authorList>
    </citation>
    <scope>NUCLEOTIDE SEQUENCE [LARGE SCALE GENOMIC DNA]</scope>
    <source>
        <strain evidence="3">ATCC 35583 / DSM 2078 / JCM 9277 / NBRC 100435 / Kra 1</strain>
    </source>
</reference>
<dbReference type="Proteomes" id="UP000002654">
    <property type="component" value="Chromosome"/>
</dbReference>
<dbReference type="STRING" id="768679.TTX_0341"/>
<dbReference type="HOGENOM" id="CLU_2821126_0_0_2"/>
<evidence type="ECO:0000313" key="2">
    <source>
        <dbReference type="EMBL" id="CCC81016.1"/>
    </source>
</evidence>
<evidence type="ECO:0000256" key="1">
    <source>
        <dbReference type="SAM" id="MobiDB-lite"/>
    </source>
</evidence>
<dbReference type="EMBL" id="FN869859">
    <property type="protein sequence ID" value="CCC81016.1"/>
    <property type="molecule type" value="Genomic_DNA"/>
</dbReference>
<evidence type="ECO:0000313" key="3">
    <source>
        <dbReference type="Proteomes" id="UP000002654"/>
    </source>
</evidence>
<name>G4RN72_THETK</name>
<organism evidence="2 3">
    <name type="scientific">Thermoproteus tenax (strain ATCC 35583 / DSM 2078 / JCM 9277 / NBRC 100435 / Kra 1)</name>
    <dbReference type="NCBI Taxonomy" id="768679"/>
    <lineage>
        <taxon>Archaea</taxon>
        <taxon>Thermoproteota</taxon>
        <taxon>Thermoprotei</taxon>
        <taxon>Thermoproteales</taxon>
        <taxon>Thermoproteaceae</taxon>
        <taxon>Thermoproteus</taxon>
    </lineage>
</organism>
<keyword evidence="3" id="KW-1185">Reference proteome</keyword>
<accession>G4RN72</accession>